<feature type="binding site" evidence="3">
    <location>
        <position position="203"/>
    </location>
    <ligand>
        <name>a divalent metal cation</name>
        <dbReference type="ChEBI" id="CHEBI:60240"/>
        <label>1</label>
    </ligand>
</feature>
<keyword evidence="2 4" id="KW-0378">Hydrolase</keyword>
<dbReference type="PROSITE" id="PS01137">
    <property type="entry name" value="TATD_1"/>
    <property type="match status" value="1"/>
</dbReference>
<organism evidence="4 5">
    <name type="scientific">Sulfoacidibacillus thermotolerans</name>
    <name type="common">Acidibacillus sulfuroxidans</name>
    <dbReference type="NCBI Taxonomy" id="1765684"/>
    <lineage>
        <taxon>Bacteria</taxon>
        <taxon>Bacillati</taxon>
        <taxon>Bacillota</taxon>
        <taxon>Bacilli</taxon>
        <taxon>Bacillales</taxon>
        <taxon>Alicyclobacillaceae</taxon>
        <taxon>Sulfoacidibacillus</taxon>
    </lineage>
</organism>
<comment type="caution">
    <text evidence="4">The sequence shown here is derived from an EMBL/GenBank/DDBJ whole genome shotgun (WGS) entry which is preliminary data.</text>
</comment>
<dbReference type="GO" id="GO:0016788">
    <property type="term" value="F:hydrolase activity, acting on ester bonds"/>
    <property type="evidence" value="ECO:0007669"/>
    <property type="project" value="InterPro"/>
</dbReference>
<dbReference type="InterPro" id="IPR018228">
    <property type="entry name" value="DNase_TatD-rel_CS"/>
</dbReference>
<dbReference type="PANTHER" id="PTHR46124:SF2">
    <property type="entry name" value="D-AMINOACYL-TRNA DEACYLASE"/>
    <property type="match status" value="1"/>
</dbReference>
<dbReference type="PANTHER" id="PTHR46124">
    <property type="entry name" value="D-AMINOACYL-TRNA DEACYLASE"/>
    <property type="match status" value="1"/>
</dbReference>
<dbReference type="SUPFAM" id="SSF51556">
    <property type="entry name" value="Metallo-dependent hydrolases"/>
    <property type="match status" value="1"/>
</dbReference>
<sequence length="259" mass="29050">MLFDTHTHLNDPDLFLRAGELIVRAQEVGVTRFVVPGYDRESSLRAMELAAQHEAVFAVVGFHPQDAAAVGESDFADLEVWVRDEKVVGIGEIGLDYHYEEPAREVQADVFRRQIAIAKQVRKPIVIHDRDAHGDVVRILRDENAKEIGGIMHSFSGSSEMAAECLQLNFYLSFAGPITFKNAKRPREVAAQVPLDRLLIETDAPYLTPEPYRGKQNEPAHVRFVADKLAQLRQLPVEEIARVTYANAHRIFSIAGDVQ</sequence>
<feature type="binding site" evidence="3">
    <location>
        <position position="6"/>
    </location>
    <ligand>
        <name>a divalent metal cation</name>
        <dbReference type="ChEBI" id="CHEBI:60240"/>
        <label>1</label>
    </ligand>
</feature>
<dbReference type="InterPro" id="IPR015991">
    <property type="entry name" value="TatD/YcfH-like"/>
</dbReference>
<accession>A0A2U3D8I0</accession>
<feature type="binding site" evidence="3">
    <location>
        <position position="92"/>
    </location>
    <ligand>
        <name>a divalent metal cation</name>
        <dbReference type="ChEBI" id="CHEBI:60240"/>
        <label>1</label>
    </ligand>
</feature>
<keyword evidence="5" id="KW-1185">Reference proteome</keyword>
<dbReference type="GO" id="GO:0046872">
    <property type="term" value="F:metal ion binding"/>
    <property type="evidence" value="ECO:0007669"/>
    <property type="project" value="UniProtKB-KW"/>
</dbReference>
<dbReference type="GO" id="GO:0004536">
    <property type="term" value="F:DNA nuclease activity"/>
    <property type="evidence" value="ECO:0007669"/>
    <property type="project" value="InterPro"/>
</dbReference>
<dbReference type="Proteomes" id="UP000245380">
    <property type="component" value="Unassembled WGS sequence"/>
</dbReference>
<evidence type="ECO:0000256" key="3">
    <source>
        <dbReference type="PIRSR" id="PIRSR005902-1"/>
    </source>
</evidence>
<evidence type="ECO:0000256" key="1">
    <source>
        <dbReference type="ARBA" id="ARBA00022723"/>
    </source>
</evidence>
<evidence type="ECO:0000313" key="4">
    <source>
        <dbReference type="EMBL" id="PWI57587.1"/>
    </source>
</evidence>
<dbReference type="InterPro" id="IPR032466">
    <property type="entry name" value="Metal_Hydrolase"/>
</dbReference>
<dbReference type="EMBL" id="MPDK01000011">
    <property type="protein sequence ID" value="PWI57587.1"/>
    <property type="molecule type" value="Genomic_DNA"/>
</dbReference>
<feature type="binding site" evidence="3">
    <location>
        <position position="8"/>
    </location>
    <ligand>
        <name>a divalent metal cation</name>
        <dbReference type="ChEBI" id="CHEBI:60240"/>
        <label>1</label>
    </ligand>
</feature>
<keyword evidence="1 3" id="KW-0479">Metal-binding</keyword>
<feature type="binding site" evidence="3">
    <location>
        <position position="153"/>
    </location>
    <ligand>
        <name>a divalent metal cation</name>
        <dbReference type="ChEBI" id="CHEBI:60240"/>
        <label>2</label>
    </ligand>
</feature>
<dbReference type="OrthoDB" id="9810005at2"/>
<dbReference type="PIRSF" id="PIRSF005902">
    <property type="entry name" value="DNase_TatD"/>
    <property type="match status" value="1"/>
</dbReference>
<dbReference type="InterPro" id="IPR001130">
    <property type="entry name" value="TatD-like"/>
</dbReference>
<protein>
    <submittedName>
        <fullName evidence="4">Hydrolase TatD</fullName>
    </submittedName>
</protein>
<dbReference type="Gene3D" id="3.20.20.140">
    <property type="entry name" value="Metal-dependent hydrolases"/>
    <property type="match status" value="1"/>
</dbReference>
<proteinExistence type="predicted"/>
<dbReference type="CDD" id="cd01310">
    <property type="entry name" value="TatD_DNAse"/>
    <property type="match status" value="1"/>
</dbReference>
<dbReference type="AlphaFoldDB" id="A0A2U3D8I0"/>
<dbReference type="NCBIfam" id="TIGR00010">
    <property type="entry name" value="YchF/TatD family DNA exonuclease"/>
    <property type="match status" value="1"/>
</dbReference>
<gene>
    <name evidence="4" type="ORF">BM613_07785</name>
</gene>
<feature type="binding site" evidence="3">
    <location>
        <position position="128"/>
    </location>
    <ligand>
        <name>a divalent metal cation</name>
        <dbReference type="ChEBI" id="CHEBI:60240"/>
        <label>2</label>
    </ligand>
</feature>
<name>A0A2U3D8I0_SULT2</name>
<dbReference type="Pfam" id="PF01026">
    <property type="entry name" value="TatD_DNase"/>
    <property type="match status" value="1"/>
</dbReference>
<evidence type="ECO:0000256" key="2">
    <source>
        <dbReference type="ARBA" id="ARBA00022801"/>
    </source>
</evidence>
<reference evidence="4 5" key="1">
    <citation type="submission" date="2016-11" db="EMBL/GenBank/DDBJ databases">
        <title>Comparative genomics of Acidibacillus ferroxidans species.</title>
        <authorList>
            <person name="Oliveira G."/>
            <person name="Nunes G."/>
            <person name="Oliveira R."/>
            <person name="Araujo F."/>
            <person name="Salim A."/>
            <person name="Scholte L."/>
            <person name="Morais D."/>
            <person name="Nancucheo I."/>
            <person name="Johnson D.B."/>
            <person name="Grail B."/>
            <person name="Bittencourt J."/>
            <person name="Valadares R."/>
        </authorList>
    </citation>
    <scope>NUCLEOTIDE SEQUENCE [LARGE SCALE GENOMIC DNA]</scope>
    <source>
        <strain evidence="4 5">Y002</strain>
    </source>
</reference>
<dbReference type="RefSeq" id="WP_109430696.1">
    <property type="nucleotide sequence ID" value="NZ_MPDK01000011.1"/>
</dbReference>
<evidence type="ECO:0000313" key="5">
    <source>
        <dbReference type="Proteomes" id="UP000245380"/>
    </source>
</evidence>
<dbReference type="GO" id="GO:0005829">
    <property type="term" value="C:cytosol"/>
    <property type="evidence" value="ECO:0007669"/>
    <property type="project" value="TreeGrafter"/>
</dbReference>
<dbReference type="PROSITE" id="PS01091">
    <property type="entry name" value="TATD_3"/>
    <property type="match status" value="1"/>
</dbReference>
<dbReference type="FunFam" id="3.20.20.140:FF:000005">
    <property type="entry name" value="TatD family hydrolase"/>
    <property type="match status" value="1"/>
</dbReference>